<evidence type="ECO:0008006" key="3">
    <source>
        <dbReference type="Google" id="ProtNLM"/>
    </source>
</evidence>
<name>A0ABY4PN25_9ACTN</name>
<proteinExistence type="predicted"/>
<protein>
    <recommendedName>
        <fullName evidence="3">Phage protein</fullName>
    </recommendedName>
</protein>
<dbReference type="Proteomes" id="UP000829992">
    <property type="component" value="Chromosome"/>
</dbReference>
<dbReference type="RefSeq" id="WP_249585839.1">
    <property type="nucleotide sequence ID" value="NZ_BAAAQL010000002.1"/>
</dbReference>
<gene>
    <name evidence="1" type="ORF">M4V62_04170</name>
</gene>
<sequence>MARYRKKPVEIDAAQWDGTAEGATPIIDWILNGGSTANYICSNPDRCAEHNGDIPHSISIRTLEGDMTASLGDWIIRGVKGEFYPCRDDIFRATYEAVDV</sequence>
<accession>A0ABY4PN25</accession>
<evidence type="ECO:0000313" key="2">
    <source>
        <dbReference type="Proteomes" id="UP000829992"/>
    </source>
</evidence>
<dbReference type="EMBL" id="CP097289">
    <property type="protein sequence ID" value="UQT54343.1"/>
    <property type="molecule type" value="Genomic_DNA"/>
</dbReference>
<evidence type="ECO:0000313" key="1">
    <source>
        <dbReference type="EMBL" id="UQT54343.1"/>
    </source>
</evidence>
<reference evidence="1 2" key="1">
    <citation type="submission" date="2022-05" db="EMBL/GenBank/DDBJ databases">
        <authorList>
            <person name="Zhou X."/>
            <person name="Li K."/>
            <person name="Man Y."/>
        </authorList>
    </citation>
    <scope>NUCLEOTIDE SEQUENCE [LARGE SCALE GENOMIC DNA]</scope>
    <source>
        <strain evidence="1 2">MS405</strain>
    </source>
</reference>
<keyword evidence="2" id="KW-1185">Reference proteome</keyword>
<organism evidence="1 2">
    <name type="scientific">Streptomyces durmitorensis</name>
    <dbReference type="NCBI Taxonomy" id="319947"/>
    <lineage>
        <taxon>Bacteria</taxon>
        <taxon>Bacillati</taxon>
        <taxon>Actinomycetota</taxon>
        <taxon>Actinomycetes</taxon>
        <taxon>Kitasatosporales</taxon>
        <taxon>Streptomycetaceae</taxon>
        <taxon>Streptomyces</taxon>
    </lineage>
</organism>